<dbReference type="Gramene" id="ONI28954">
    <property type="protein sequence ID" value="ONI28954"/>
    <property type="gene ID" value="PRUPE_1G171400"/>
</dbReference>
<dbReference type="AlphaFoldDB" id="A0A251QYR0"/>
<keyword evidence="1" id="KW-0812">Transmembrane</keyword>
<keyword evidence="1" id="KW-0472">Membrane</keyword>
<name>A0A251QYR0_PRUPE</name>
<feature type="transmembrane region" description="Helical" evidence="1">
    <location>
        <begin position="63"/>
        <end position="87"/>
    </location>
</feature>
<protein>
    <submittedName>
        <fullName evidence="2">Uncharacterized protein</fullName>
    </submittedName>
</protein>
<keyword evidence="3" id="KW-1185">Reference proteome</keyword>
<evidence type="ECO:0000256" key="1">
    <source>
        <dbReference type="SAM" id="Phobius"/>
    </source>
</evidence>
<accession>A0A251QYR0</accession>
<gene>
    <name evidence="2" type="ORF">PRUPE_1G171400</name>
</gene>
<reference evidence="2 3" key="1">
    <citation type="journal article" date="2013" name="Nat. Genet.">
        <title>The high-quality draft genome of peach (Prunus persica) identifies unique patterns of genetic diversity, domestication and genome evolution.</title>
        <authorList>
            <consortium name="International Peach Genome Initiative"/>
            <person name="Verde I."/>
            <person name="Abbott A.G."/>
            <person name="Scalabrin S."/>
            <person name="Jung S."/>
            <person name="Shu S."/>
            <person name="Marroni F."/>
            <person name="Zhebentyayeva T."/>
            <person name="Dettori M.T."/>
            <person name="Grimwood J."/>
            <person name="Cattonaro F."/>
            <person name="Zuccolo A."/>
            <person name="Rossini L."/>
            <person name="Jenkins J."/>
            <person name="Vendramin E."/>
            <person name="Meisel L.A."/>
            <person name="Decroocq V."/>
            <person name="Sosinski B."/>
            <person name="Prochnik S."/>
            <person name="Mitros T."/>
            <person name="Policriti A."/>
            <person name="Cipriani G."/>
            <person name="Dondini L."/>
            <person name="Ficklin S."/>
            <person name="Goodstein D.M."/>
            <person name="Xuan P."/>
            <person name="Del Fabbro C."/>
            <person name="Aramini V."/>
            <person name="Copetti D."/>
            <person name="Gonzalez S."/>
            <person name="Horner D.S."/>
            <person name="Falchi R."/>
            <person name="Lucas S."/>
            <person name="Mica E."/>
            <person name="Maldonado J."/>
            <person name="Lazzari B."/>
            <person name="Bielenberg D."/>
            <person name="Pirona R."/>
            <person name="Miculan M."/>
            <person name="Barakat A."/>
            <person name="Testolin R."/>
            <person name="Stella A."/>
            <person name="Tartarini S."/>
            <person name="Tonutti P."/>
            <person name="Arus P."/>
            <person name="Orellana A."/>
            <person name="Wells C."/>
            <person name="Main D."/>
            <person name="Vizzotto G."/>
            <person name="Silva H."/>
            <person name="Salamini F."/>
            <person name="Schmutz J."/>
            <person name="Morgante M."/>
            <person name="Rokhsar D.S."/>
        </authorList>
    </citation>
    <scope>NUCLEOTIDE SEQUENCE [LARGE SCALE GENOMIC DNA]</scope>
    <source>
        <strain evidence="3">cv. Nemared</strain>
    </source>
</reference>
<sequence>MMKIKMNRFCGPLRVLLALQKIRRLWALTRTGLAQNTASLRLRWQRQVLDVKKLNFLSPVLELLVALVKLSLAILQLVFIIPVLPLMMSIRFCWPRRVLLTRRWRWCT</sequence>
<dbReference type="Proteomes" id="UP000006882">
    <property type="component" value="Chromosome G1"/>
</dbReference>
<keyword evidence="1" id="KW-1133">Transmembrane helix</keyword>
<proteinExistence type="predicted"/>
<organism evidence="2 3">
    <name type="scientific">Prunus persica</name>
    <name type="common">Peach</name>
    <name type="synonym">Amygdalus persica</name>
    <dbReference type="NCBI Taxonomy" id="3760"/>
    <lineage>
        <taxon>Eukaryota</taxon>
        <taxon>Viridiplantae</taxon>
        <taxon>Streptophyta</taxon>
        <taxon>Embryophyta</taxon>
        <taxon>Tracheophyta</taxon>
        <taxon>Spermatophyta</taxon>
        <taxon>Magnoliopsida</taxon>
        <taxon>eudicotyledons</taxon>
        <taxon>Gunneridae</taxon>
        <taxon>Pentapetalae</taxon>
        <taxon>rosids</taxon>
        <taxon>fabids</taxon>
        <taxon>Rosales</taxon>
        <taxon>Rosaceae</taxon>
        <taxon>Amygdaloideae</taxon>
        <taxon>Amygdaleae</taxon>
        <taxon>Prunus</taxon>
    </lineage>
</organism>
<evidence type="ECO:0000313" key="3">
    <source>
        <dbReference type="Proteomes" id="UP000006882"/>
    </source>
</evidence>
<dbReference type="EMBL" id="CM007651">
    <property type="protein sequence ID" value="ONI28954.1"/>
    <property type="molecule type" value="Genomic_DNA"/>
</dbReference>
<evidence type="ECO:0000313" key="2">
    <source>
        <dbReference type="EMBL" id="ONI28954.1"/>
    </source>
</evidence>